<proteinExistence type="inferred from homology"/>
<dbReference type="WBParaSite" id="TCONS_00012021.p1">
    <property type="protein sequence ID" value="TCONS_00012021.p1"/>
    <property type="gene ID" value="XLOC_007258"/>
</dbReference>
<dbReference type="GO" id="GO:0006364">
    <property type="term" value="P:rRNA processing"/>
    <property type="evidence" value="ECO:0007669"/>
    <property type="project" value="UniProtKB-KW"/>
</dbReference>
<dbReference type="GO" id="GO:0000175">
    <property type="term" value="F:3'-5'-RNA exonuclease activity"/>
    <property type="evidence" value="ECO:0007669"/>
    <property type="project" value="TreeGrafter"/>
</dbReference>
<dbReference type="SMART" id="SM00235">
    <property type="entry name" value="ZnMc"/>
    <property type="match status" value="1"/>
</dbReference>
<evidence type="ECO:0000313" key="21">
    <source>
        <dbReference type="Proteomes" id="UP000035681"/>
    </source>
</evidence>
<keyword evidence="10" id="KW-0271">Exosome</keyword>
<dbReference type="Pfam" id="PF00431">
    <property type="entry name" value="CUB"/>
    <property type="match status" value="1"/>
</dbReference>
<dbReference type="EC" id="3.4.24.-" evidence="18"/>
<dbReference type="InterPro" id="IPR050180">
    <property type="entry name" value="RNR_Ribonuclease"/>
</dbReference>
<evidence type="ECO:0000256" key="10">
    <source>
        <dbReference type="ARBA" id="ARBA00022835"/>
    </source>
</evidence>
<dbReference type="GO" id="GO:0004222">
    <property type="term" value="F:metalloendopeptidase activity"/>
    <property type="evidence" value="ECO:0007669"/>
    <property type="project" value="UniProtKB-UniRule"/>
</dbReference>
<dbReference type="PANTHER" id="PTHR23355:SF35">
    <property type="entry name" value="EXOSOME COMPLEX EXONUCLEASE RRP44"/>
    <property type="match status" value="1"/>
</dbReference>
<evidence type="ECO:0000256" key="13">
    <source>
        <dbReference type="ARBA" id="ARBA00023049"/>
    </source>
</evidence>
<protein>
    <recommendedName>
        <fullName evidence="18">Metalloendopeptidase</fullName>
        <ecNumber evidence="18">3.4.24.-</ecNumber>
    </recommendedName>
</protein>
<evidence type="ECO:0000256" key="12">
    <source>
        <dbReference type="ARBA" id="ARBA00022884"/>
    </source>
</evidence>
<dbReference type="FunFam" id="2.40.50.700:FF:000001">
    <property type="entry name" value="Exosome complex exonuclease exoribonuclease (Rrp44)"/>
    <property type="match status" value="1"/>
</dbReference>
<evidence type="ECO:0000256" key="5">
    <source>
        <dbReference type="ARBA" id="ARBA00022670"/>
    </source>
</evidence>
<evidence type="ECO:0000313" key="22">
    <source>
        <dbReference type="WBParaSite" id="TCONS_00012021.p1"/>
    </source>
</evidence>
<dbReference type="Pfam" id="PF17215">
    <property type="entry name" value="Rrp44_S1"/>
    <property type="match status" value="1"/>
</dbReference>
<evidence type="ECO:0000256" key="1">
    <source>
        <dbReference type="ARBA" id="ARBA00004123"/>
    </source>
</evidence>
<dbReference type="GO" id="GO:0000176">
    <property type="term" value="C:nuclear exosome (RNase complex)"/>
    <property type="evidence" value="ECO:0007669"/>
    <property type="project" value="UniProtKB-ARBA"/>
</dbReference>
<dbReference type="PROSITE" id="PS51864">
    <property type="entry name" value="ASTACIN"/>
    <property type="match status" value="1"/>
</dbReference>
<evidence type="ECO:0000256" key="4">
    <source>
        <dbReference type="ARBA" id="ARBA00022552"/>
    </source>
</evidence>
<dbReference type="InterPro" id="IPR035914">
    <property type="entry name" value="Sperma_CUB_dom_sf"/>
</dbReference>
<keyword evidence="13 17" id="KW-0482">Metalloprotease</keyword>
<feature type="binding site" evidence="17">
    <location>
        <position position="1199"/>
    </location>
    <ligand>
        <name>Zn(2+)</name>
        <dbReference type="ChEBI" id="CHEBI:29105"/>
        <note>catalytic</note>
    </ligand>
</feature>
<reference evidence="22" key="1">
    <citation type="submission" date="2024-02" db="UniProtKB">
        <authorList>
            <consortium name="WormBaseParasite"/>
        </authorList>
    </citation>
    <scope>IDENTIFICATION</scope>
</reference>
<feature type="binding site" evidence="17">
    <location>
        <position position="1203"/>
    </location>
    <ligand>
        <name>Zn(2+)</name>
        <dbReference type="ChEBI" id="CHEBI:29105"/>
        <note>catalytic</note>
    </ligand>
</feature>
<dbReference type="GO" id="GO:0071031">
    <property type="term" value="P:nuclear mRNA surveillance of mRNA 3'-end processing"/>
    <property type="evidence" value="ECO:0007669"/>
    <property type="project" value="TreeGrafter"/>
</dbReference>
<evidence type="ECO:0000256" key="11">
    <source>
        <dbReference type="ARBA" id="ARBA00022839"/>
    </source>
</evidence>
<feature type="disulfide bond" evidence="17">
    <location>
        <begin position="1146"/>
        <end position="1301"/>
    </location>
</feature>
<keyword evidence="8 17" id="KW-0378">Hydrolase</keyword>
<dbReference type="AlphaFoldDB" id="A0AAF5DFY4"/>
<evidence type="ECO:0000256" key="8">
    <source>
        <dbReference type="ARBA" id="ARBA00022801"/>
    </source>
</evidence>
<evidence type="ECO:0000259" key="20">
    <source>
        <dbReference type="PROSITE" id="PS51864"/>
    </source>
</evidence>
<evidence type="ECO:0000256" key="14">
    <source>
        <dbReference type="ARBA" id="ARBA00023157"/>
    </source>
</evidence>
<comment type="similarity">
    <text evidence="2">Belongs to the RNR ribonuclease family.</text>
</comment>
<name>A0AAF5DFY4_STRER</name>
<dbReference type="InterPro" id="IPR000742">
    <property type="entry name" value="EGF"/>
</dbReference>
<dbReference type="PROSITE" id="PS00022">
    <property type="entry name" value="EGF_1"/>
    <property type="match status" value="1"/>
</dbReference>
<keyword evidence="9 17" id="KW-0862">Zinc</keyword>
<dbReference type="PROSITE" id="PS01186">
    <property type="entry name" value="EGF_2"/>
    <property type="match status" value="1"/>
</dbReference>
<dbReference type="Gene3D" id="2.60.120.290">
    <property type="entry name" value="Spermadhesin, CUB domain"/>
    <property type="match status" value="1"/>
</dbReference>
<dbReference type="GO" id="GO:0004519">
    <property type="term" value="F:endonuclease activity"/>
    <property type="evidence" value="ECO:0007669"/>
    <property type="project" value="TreeGrafter"/>
</dbReference>
<feature type="active site" evidence="17">
    <location>
        <position position="1200"/>
    </location>
</feature>
<keyword evidence="5 17" id="KW-0645">Protease</keyword>
<dbReference type="Pfam" id="PF00773">
    <property type="entry name" value="RNB"/>
    <property type="match status" value="1"/>
</dbReference>
<dbReference type="Gene3D" id="2.40.50.700">
    <property type="match status" value="1"/>
</dbReference>
<dbReference type="GO" id="GO:0016075">
    <property type="term" value="P:rRNA catabolic process"/>
    <property type="evidence" value="ECO:0007669"/>
    <property type="project" value="TreeGrafter"/>
</dbReference>
<keyword evidence="11" id="KW-0269">Exonuclease</keyword>
<evidence type="ECO:0000259" key="19">
    <source>
        <dbReference type="PROSITE" id="PS01180"/>
    </source>
</evidence>
<keyword evidence="6" id="KW-0540">Nuclease</keyword>
<dbReference type="CDD" id="cd04280">
    <property type="entry name" value="ZnMc_astacin_like"/>
    <property type="match status" value="1"/>
</dbReference>
<dbReference type="PANTHER" id="PTHR23355">
    <property type="entry name" value="RIBONUCLEASE"/>
    <property type="match status" value="1"/>
</dbReference>
<dbReference type="InterPro" id="IPR001900">
    <property type="entry name" value="RNase_II/R"/>
</dbReference>
<dbReference type="PRINTS" id="PR00480">
    <property type="entry name" value="ASTACIN"/>
</dbReference>
<comment type="caution">
    <text evidence="16">Lacks conserved residue(s) required for the propagation of feature annotation.</text>
</comment>
<keyword evidence="4" id="KW-0698">rRNA processing</keyword>
<dbReference type="InterPro" id="IPR033771">
    <property type="entry name" value="Rrp44_CSD1"/>
</dbReference>
<dbReference type="GO" id="GO:0003723">
    <property type="term" value="F:RNA binding"/>
    <property type="evidence" value="ECO:0007669"/>
    <property type="project" value="UniProtKB-KW"/>
</dbReference>
<evidence type="ECO:0000256" key="6">
    <source>
        <dbReference type="ARBA" id="ARBA00022722"/>
    </source>
</evidence>
<dbReference type="InterPro" id="IPR006026">
    <property type="entry name" value="Peptidase_Metallo"/>
</dbReference>
<dbReference type="InterPro" id="IPR024079">
    <property type="entry name" value="MetalloPept_cat_dom_sf"/>
</dbReference>
<evidence type="ECO:0000256" key="3">
    <source>
        <dbReference type="ARBA" id="ARBA00022536"/>
    </source>
</evidence>
<evidence type="ECO:0000256" key="9">
    <source>
        <dbReference type="ARBA" id="ARBA00022833"/>
    </source>
</evidence>
<dbReference type="InterPro" id="IPR034035">
    <property type="entry name" value="Astacin-like_dom"/>
</dbReference>
<accession>A0AAF5DFY4</accession>
<dbReference type="SUPFAM" id="SSF49854">
    <property type="entry name" value="Spermadhesin, CUB domain"/>
    <property type="match status" value="1"/>
</dbReference>
<dbReference type="Pfam" id="PF01400">
    <property type="entry name" value="Astacin"/>
    <property type="match status" value="1"/>
</dbReference>
<dbReference type="Gene3D" id="2.40.50.690">
    <property type="match status" value="1"/>
</dbReference>
<evidence type="ECO:0000256" key="16">
    <source>
        <dbReference type="PROSITE-ProRule" id="PRU00059"/>
    </source>
</evidence>
<comment type="subcellular location">
    <subcellularLocation>
        <location evidence="1">Nucleus</location>
    </subcellularLocation>
</comment>
<dbReference type="SUPFAM" id="SSF50249">
    <property type="entry name" value="Nucleic acid-binding proteins"/>
    <property type="match status" value="3"/>
</dbReference>
<dbReference type="PROSITE" id="PS01180">
    <property type="entry name" value="CUB"/>
    <property type="match status" value="1"/>
</dbReference>
<keyword evidence="12" id="KW-0694">RNA-binding</keyword>
<evidence type="ECO:0000256" key="2">
    <source>
        <dbReference type="ARBA" id="ARBA00005785"/>
    </source>
</evidence>
<dbReference type="PROSITE" id="PS01175">
    <property type="entry name" value="RIBONUCLEASE_II"/>
    <property type="match status" value="1"/>
</dbReference>
<dbReference type="InterPro" id="IPR012340">
    <property type="entry name" value="NA-bd_OB-fold"/>
</dbReference>
<dbReference type="Proteomes" id="UP000035681">
    <property type="component" value="Unplaced"/>
</dbReference>
<keyword evidence="15" id="KW-0539">Nucleus</keyword>
<evidence type="ECO:0000256" key="17">
    <source>
        <dbReference type="PROSITE-ProRule" id="PRU01211"/>
    </source>
</evidence>
<dbReference type="GO" id="GO:0008270">
    <property type="term" value="F:zinc ion binding"/>
    <property type="evidence" value="ECO:0007669"/>
    <property type="project" value="UniProtKB-UniRule"/>
</dbReference>
<dbReference type="GO" id="GO:0006508">
    <property type="term" value="P:proteolysis"/>
    <property type="evidence" value="ECO:0007669"/>
    <property type="project" value="UniProtKB-KW"/>
</dbReference>
<feature type="binding site" evidence="17">
    <location>
        <position position="1209"/>
    </location>
    <ligand>
        <name>Zn(2+)</name>
        <dbReference type="ChEBI" id="CHEBI:29105"/>
        <note>catalytic</note>
    </ligand>
</feature>
<comment type="cofactor">
    <cofactor evidence="17 18">
        <name>Zn(2+)</name>
        <dbReference type="ChEBI" id="CHEBI:29105"/>
    </cofactor>
    <text evidence="17 18">Binds 1 zinc ion per subunit.</text>
</comment>
<organism evidence="21 22">
    <name type="scientific">Strongyloides stercoralis</name>
    <name type="common">Threadworm</name>
    <dbReference type="NCBI Taxonomy" id="6248"/>
    <lineage>
        <taxon>Eukaryota</taxon>
        <taxon>Metazoa</taxon>
        <taxon>Ecdysozoa</taxon>
        <taxon>Nematoda</taxon>
        <taxon>Chromadorea</taxon>
        <taxon>Rhabditida</taxon>
        <taxon>Tylenchina</taxon>
        <taxon>Panagrolaimomorpha</taxon>
        <taxon>Strongyloidoidea</taxon>
        <taxon>Strongyloididae</taxon>
        <taxon>Strongyloides</taxon>
    </lineage>
</organism>
<dbReference type="CDD" id="cd00041">
    <property type="entry name" value="CUB"/>
    <property type="match status" value="1"/>
</dbReference>
<dbReference type="Pfam" id="PF17216">
    <property type="entry name" value="Rrp44_CSD1"/>
    <property type="match status" value="1"/>
</dbReference>
<sequence>KKGMYCSNVNLNIKNHGAFSTRINKTLHLLSGSQRFRVKVTEKFLREKIICGLKNCPTCRAANIYCDTDAAKPCIEPEFNAGINSLIEDPHVLIFDQDLFVSAYDLVNFKRIDNVIFCHSQIEELTKIHRKAGRQVIAECLKEDSRVFEILDDICEHTFVSLPAGKKMNTRFNPLVIKVANYLKSHWNESNIKIRPIILCASSTNCGKIKEEYDDCFTIEEYGNGVIDDNDLKDRLKALEIFDIDDYIYPPYYETKKLEDGIRKGEIRQGTFKLSKENKNEGWIHITEDERILFKGRDNINRACNNDVVFYKILPQDQWTAPDNNIVIDISDELKEDDAKAEELLDAPVVKKLKISDEDKVCCGQVVGVKSRSWRNLCGVLMPRTGNGENCLFLPADPAYSKIRVRIKRYDEICGKRIIVKVDDWPSNSRYPIGHYVRMIGNAGDVNVENEVILLEHDIPYLPFSEQVNACLPKLPWVPNLDNGRVDIREFLICSVDPDGCTDIDDALHCRWIADKNRYEVGVHIADVTAFVKPGTAIDREAQSRSTSVYLCDRRIDMLPGLLSGNLCSLMPDVERYAFSVFWYFKEDFTLDTDIEPTFQKTLIKSKKKLTYHEAQAIHDDLGNDSDLAKSLRNLMKISRILKDIRTKNGALTLASSEVRFEVDPTTGLPLKVSSKNFVPTMSMIEEFMLLANCSVARKLIQHYPEFSVLRRHPQPTEKMFDPLKEIFEQLGAHLEVSTGKALSDSLNAATKNDTMTDTLLRMSTTRCMTQALYFCAGSIESKMYKHFGLAVPEYTHFTSPIRRYADVMVHRLLAVIIGAEEFHKDFANKTRVMSATDNMNYRHKNAQYASRASVFLNTLLYFNDKTETTDSYIMKVKNNGVQVFVPKYGFDSAIIVDSKKYSSGKDFMQSHNLQIFSLLRVVISTIKLMNGNMKIKLTLADDDVEVESAPLLQEDNTTPEKFKQLFKPTQNSFIMKIYFLCEFLLLVFLSLLIDARRRFDIRNETRKNLSNNSKKNFDNTVNGLNRINRLQKRLMGIRNKTEVIDDNSEVLLELPMGNPNLYQGDIILTDNQVTDIVSDIVQEAHEKKIDVSDIENSTDILNRKKRSVTTNMYYKWTFPIPYYVDSGVDAALVDSALSQIAAETCVRFSKSSTPITNKSGLKYYFGSGCWSYLGRVYSNAPQEVSIGNGCGFNGIIQHETAHALGVHHEQTRPNRDNFVLINTANIISGTESNFVKSSNTTVSDYGVPYDYGSAMHYGRYGFSKNGLQTITSKDTKYDKTMGQYLKLSFNDIKLINFKYCNSTCTTKITCNNGGYQNPNNCLVCKCPSGFTGNTCSNIVQNTATACGSSLLTATTTVKNLKVTGFLNCYYYITTTANYRIKINLTSTNLFNFDPCIATKSLEIRYKKDKTITGYNFCGTNTNQIIISEGNSVLINYVGRSSTHSFDLSYVRL</sequence>
<dbReference type="InterPro" id="IPR041505">
    <property type="entry name" value="Dis3_CSD2"/>
</dbReference>
<dbReference type="SUPFAM" id="SSF55486">
    <property type="entry name" value="Metalloproteases ('zincins'), catalytic domain"/>
    <property type="match status" value="1"/>
</dbReference>
<evidence type="ECO:0000256" key="7">
    <source>
        <dbReference type="ARBA" id="ARBA00022723"/>
    </source>
</evidence>
<dbReference type="InterPro" id="IPR022966">
    <property type="entry name" value="RNase_II/R_CS"/>
</dbReference>
<dbReference type="Gene3D" id="3.40.390.10">
    <property type="entry name" value="Collagenase (Catalytic Domain)"/>
    <property type="match status" value="1"/>
</dbReference>
<dbReference type="InterPro" id="IPR001506">
    <property type="entry name" value="Peptidase_M12A"/>
</dbReference>
<dbReference type="SMART" id="SM00955">
    <property type="entry name" value="RNB"/>
    <property type="match status" value="1"/>
</dbReference>
<keyword evidence="14 17" id="KW-1015">Disulfide bond</keyword>
<feature type="domain" description="Peptidase M12A" evidence="20">
    <location>
        <begin position="1108"/>
        <end position="1302"/>
    </location>
</feature>
<dbReference type="Gene3D" id="3.40.50.1010">
    <property type="entry name" value="5'-nuclease"/>
    <property type="match status" value="1"/>
</dbReference>
<evidence type="ECO:0000256" key="15">
    <source>
        <dbReference type="ARBA" id="ARBA00023242"/>
    </source>
</evidence>
<keyword evidence="3" id="KW-0245">EGF-like domain</keyword>
<evidence type="ECO:0000256" key="18">
    <source>
        <dbReference type="RuleBase" id="RU361183"/>
    </source>
</evidence>
<feature type="domain" description="CUB" evidence="19">
    <location>
        <begin position="1347"/>
        <end position="1453"/>
    </location>
</feature>
<keyword evidence="7 17" id="KW-0479">Metal-binding</keyword>
<dbReference type="Pfam" id="PF17849">
    <property type="entry name" value="OB_Dis3"/>
    <property type="match status" value="1"/>
</dbReference>
<dbReference type="InterPro" id="IPR000859">
    <property type="entry name" value="CUB_dom"/>
</dbReference>
<dbReference type="Gene3D" id="2.40.50.140">
    <property type="entry name" value="Nucleic acid-binding proteins"/>
    <property type="match status" value="1"/>
</dbReference>
<dbReference type="SMART" id="SM00042">
    <property type="entry name" value="CUB"/>
    <property type="match status" value="1"/>
</dbReference>
<dbReference type="InterPro" id="IPR033770">
    <property type="entry name" value="RRP44_S1"/>
</dbReference>
<keyword evidence="21" id="KW-1185">Reference proteome</keyword>
<dbReference type="GO" id="GO:0000177">
    <property type="term" value="C:cytoplasmic exosome (RNase complex)"/>
    <property type="evidence" value="ECO:0007669"/>
    <property type="project" value="TreeGrafter"/>
</dbReference>